<dbReference type="RefSeq" id="WP_135763092.1">
    <property type="nucleotide sequence ID" value="NZ_RQHV01000029.1"/>
</dbReference>
<dbReference type="SMART" id="SM00347">
    <property type="entry name" value="HTH_MARR"/>
    <property type="match status" value="1"/>
</dbReference>
<evidence type="ECO:0000313" key="2">
    <source>
        <dbReference type="EMBL" id="TGN13368.1"/>
    </source>
</evidence>
<comment type="caution">
    <text evidence="2">The sequence shown here is derived from an EMBL/GenBank/DDBJ whole genome shotgun (WGS) entry which is preliminary data.</text>
</comment>
<reference evidence="2" key="1">
    <citation type="journal article" date="2019" name="PLoS Negl. Trop. Dis.">
        <title>Revisiting the worldwide diversity of Leptospira species in the environment.</title>
        <authorList>
            <person name="Vincent A.T."/>
            <person name="Schiettekatte O."/>
            <person name="Bourhy P."/>
            <person name="Veyrier F.J."/>
            <person name="Picardeau M."/>
        </authorList>
    </citation>
    <scope>NUCLEOTIDE SEQUENCE [LARGE SCALE GENOMIC DNA]</scope>
    <source>
        <strain evidence="2">201400974</strain>
    </source>
</reference>
<dbReference type="Proteomes" id="UP000298264">
    <property type="component" value="Unassembled WGS sequence"/>
</dbReference>
<feature type="domain" description="HTH marR-type" evidence="1">
    <location>
        <begin position="34"/>
        <end position="136"/>
    </location>
</feature>
<dbReference type="EMBL" id="RQHV01000029">
    <property type="protein sequence ID" value="TGN13368.1"/>
    <property type="molecule type" value="Genomic_DNA"/>
</dbReference>
<dbReference type="SUPFAM" id="SSF46785">
    <property type="entry name" value="Winged helix' DNA-binding domain"/>
    <property type="match status" value="1"/>
</dbReference>
<organism evidence="2 3">
    <name type="scientific">Leptospira ilyithenensis</name>
    <dbReference type="NCBI Taxonomy" id="2484901"/>
    <lineage>
        <taxon>Bacteria</taxon>
        <taxon>Pseudomonadati</taxon>
        <taxon>Spirochaetota</taxon>
        <taxon>Spirochaetia</taxon>
        <taxon>Leptospirales</taxon>
        <taxon>Leptospiraceae</taxon>
        <taxon>Leptospira</taxon>
    </lineage>
</organism>
<dbReference type="Pfam" id="PF01047">
    <property type="entry name" value="MarR"/>
    <property type="match status" value="1"/>
</dbReference>
<dbReference type="InterPro" id="IPR000835">
    <property type="entry name" value="HTH_MarR-typ"/>
</dbReference>
<dbReference type="InterPro" id="IPR036390">
    <property type="entry name" value="WH_DNA-bd_sf"/>
</dbReference>
<evidence type="ECO:0000259" key="1">
    <source>
        <dbReference type="SMART" id="SM00347"/>
    </source>
</evidence>
<dbReference type="Gene3D" id="1.10.10.10">
    <property type="entry name" value="Winged helix-like DNA-binding domain superfamily/Winged helix DNA-binding domain"/>
    <property type="match status" value="1"/>
</dbReference>
<dbReference type="GO" id="GO:0003700">
    <property type="term" value="F:DNA-binding transcription factor activity"/>
    <property type="evidence" value="ECO:0007669"/>
    <property type="project" value="InterPro"/>
</dbReference>
<accession>A0A4R9LRD8</accession>
<name>A0A4R9LRD8_9LEPT</name>
<sequence>MQEKKTAKSKEFVLASFLKESKNLSTETILFHQKVAEKLGLHITDHKCLDFLLTKGAHTAGELSRLTGLSTGAITSLIDRLEKKGLAVRKNDPEDRRKVLVHPVINPKFFSLIGEIFGNLANSTEALLSSYNEKEQKLILEYTIRSREMMEKERDRLSNGG</sequence>
<dbReference type="GO" id="GO:0006950">
    <property type="term" value="P:response to stress"/>
    <property type="evidence" value="ECO:0007669"/>
    <property type="project" value="TreeGrafter"/>
</dbReference>
<dbReference type="OrthoDB" id="162531at2"/>
<protein>
    <submittedName>
        <fullName evidence="2">MarR family transcriptional regulator</fullName>
    </submittedName>
</protein>
<dbReference type="PANTHER" id="PTHR33164:SF106">
    <property type="entry name" value="TRANSCRIPTIONAL REGULATORY PROTEIN"/>
    <property type="match status" value="1"/>
</dbReference>
<dbReference type="InterPro" id="IPR036388">
    <property type="entry name" value="WH-like_DNA-bd_sf"/>
</dbReference>
<gene>
    <name evidence="2" type="ORF">EHS11_03820</name>
</gene>
<keyword evidence="3" id="KW-1185">Reference proteome</keyword>
<dbReference type="CDD" id="cd00090">
    <property type="entry name" value="HTH_ARSR"/>
    <property type="match status" value="1"/>
</dbReference>
<evidence type="ECO:0000313" key="3">
    <source>
        <dbReference type="Proteomes" id="UP000298264"/>
    </source>
</evidence>
<dbReference type="PANTHER" id="PTHR33164">
    <property type="entry name" value="TRANSCRIPTIONAL REGULATOR, MARR FAMILY"/>
    <property type="match status" value="1"/>
</dbReference>
<dbReference type="AlphaFoldDB" id="A0A4R9LRD8"/>
<proteinExistence type="predicted"/>
<dbReference type="InterPro" id="IPR039422">
    <property type="entry name" value="MarR/SlyA-like"/>
</dbReference>
<dbReference type="InterPro" id="IPR011991">
    <property type="entry name" value="ArsR-like_HTH"/>
</dbReference>